<feature type="compositionally biased region" description="Basic residues" evidence="1">
    <location>
        <begin position="57"/>
        <end position="68"/>
    </location>
</feature>
<evidence type="ECO:0000313" key="2">
    <source>
        <dbReference type="EMBL" id="CAA9411280.1"/>
    </source>
</evidence>
<feature type="compositionally biased region" description="Basic and acidic residues" evidence="1">
    <location>
        <begin position="187"/>
        <end position="200"/>
    </location>
</feature>
<accession>A0A6J4PHS6</accession>
<feature type="compositionally biased region" description="Basic residues" evidence="1">
    <location>
        <begin position="120"/>
        <end position="132"/>
    </location>
</feature>
<feature type="non-terminal residue" evidence="2">
    <location>
        <position position="278"/>
    </location>
</feature>
<feature type="compositionally biased region" description="Basic residues" evidence="1">
    <location>
        <begin position="201"/>
        <end position="217"/>
    </location>
</feature>
<sequence>GPRPRPVRHRRADRGAAGRPAAGRFRSRRRTRVRRLHQPARGPARARLRQRGAAGAARRRRRRRRLRAARPPDDHRGDADPDVERLLADGRPDRHVDEHADEHRADEHRADEPADELPGRHLRGRPRHRARSLPHPGRLEQLLLGAPLGEQRPARRDHRQRQRERTELGHRRAVGPVRAVQRPVPLDARRRDADGPERATAHVHQRSRPHVVHRRPRLPGLPHPGPGAGRARGRPDRPRRARRRQRRDRLRGAVRHGGAAGRGGAERRRRDRGAPEDV</sequence>
<organism evidence="2">
    <name type="scientific">uncultured Pseudonocardia sp</name>
    <dbReference type="NCBI Taxonomy" id="211455"/>
    <lineage>
        <taxon>Bacteria</taxon>
        <taxon>Bacillati</taxon>
        <taxon>Actinomycetota</taxon>
        <taxon>Actinomycetes</taxon>
        <taxon>Pseudonocardiales</taxon>
        <taxon>Pseudonocardiaceae</taxon>
        <taxon>Pseudonocardia</taxon>
        <taxon>environmental samples</taxon>
    </lineage>
</organism>
<evidence type="ECO:0000256" key="1">
    <source>
        <dbReference type="SAM" id="MobiDB-lite"/>
    </source>
</evidence>
<dbReference type="EMBL" id="CADCUS010000298">
    <property type="protein sequence ID" value="CAA9411280.1"/>
    <property type="molecule type" value="Genomic_DNA"/>
</dbReference>
<feature type="compositionally biased region" description="Basic and acidic residues" evidence="1">
    <location>
        <begin position="70"/>
        <end position="112"/>
    </location>
</feature>
<feature type="compositionally biased region" description="Basic and acidic residues" evidence="1">
    <location>
        <begin position="264"/>
        <end position="278"/>
    </location>
</feature>
<protein>
    <submittedName>
        <fullName evidence="2">Uncharacterized protein</fullName>
    </submittedName>
</protein>
<feature type="compositionally biased region" description="Basic residues" evidence="1">
    <location>
        <begin position="239"/>
        <end position="254"/>
    </location>
</feature>
<reference evidence="2" key="1">
    <citation type="submission" date="2020-02" db="EMBL/GenBank/DDBJ databases">
        <authorList>
            <person name="Meier V. D."/>
        </authorList>
    </citation>
    <scope>NUCLEOTIDE SEQUENCE</scope>
    <source>
        <strain evidence="2">AVDCRST_MAG66</strain>
    </source>
</reference>
<proteinExistence type="predicted"/>
<feature type="compositionally biased region" description="Basic residues" evidence="1">
    <location>
        <begin position="25"/>
        <end position="50"/>
    </location>
</feature>
<feature type="non-terminal residue" evidence="2">
    <location>
        <position position="1"/>
    </location>
</feature>
<feature type="region of interest" description="Disordered" evidence="1">
    <location>
        <begin position="1"/>
        <end position="278"/>
    </location>
</feature>
<feature type="compositionally biased region" description="Basic residues" evidence="1">
    <location>
        <begin position="1"/>
        <end position="12"/>
    </location>
</feature>
<dbReference type="AlphaFoldDB" id="A0A6J4PHS6"/>
<name>A0A6J4PHS6_9PSEU</name>
<feature type="compositionally biased region" description="Low complexity" evidence="1">
    <location>
        <begin position="15"/>
        <end position="24"/>
    </location>
</feature>
<gene>
    <name evidence="2" type="ORF">AVDCRST_MAG66-2055</name>
</gene>